<proteinExistence type="predicted"/>
<dbReference type="AlphaFoldDB" id="A0A811RXI3"/>
<protein>
    <submittedName>
        <fullName evidence="1">Uncharacterized protein</fullName>
    </submittedName>
</protein>
<comment type="caution">
    <text evidence="1">The sequence shown here is derived from an EMBL/GenBank/DDBJ whole genome shotgun (WGS) entry which is preliminary data.</text>
</comment>
<keyword evidence="2" id="KW-1185">Reference proteome</keyword>
<name>A0A811RXI3_9POAL</name>
<reference evidence="1" key="1">
    <citation type="submission" date="2020-10" db="EMBL/GenBank/DDBJ databases">
        <authorList>
            <person name="Han B."/>
            <person name="Lu T."/>
            <person name="Zhao Q."/>
            <person name="Huang X."/>
            <person name="Zhao Y."/>
        </authorList>
    </citation>
    <scope>NUCLEOTIDE SEQUENCE</scope>
</reference>
<dbReference type="Proteomes" id="UP000604825">
    <property type="component" value="Unassembled WGS sequence"/>
</dbReference>
<evidence type="ECO:0000313" key="2">
    <source>
        <dbReference type="Proteomes" id="UP000604825"/>
    </source>
</evidence>
<evidence type="ECO:0000313" key="1">
    <source>
        <dbReference type="EMBL" id="CAD6333851.1"/>
    </source>
</evidence>
<accession>A0A811RXI3</accession>
<sequence>MAIYFPPGVPGRQMVEAVLPICILAHRHCRDQGLPVNKDWDCHCLRIDAEGLGTGNYATMASLRFFSSLDLSDSTGL</sequence>
<dbReference type="EMBL" id="CAJGYO010000017">
    <property type="protein sequence ID" value="CAD6333851.1"/>
    <property type="molecule type" value="Genomic_DNA"/>
</dbReference>
<gene>
    <name evidence="1" type="ORF">NCGR_LOCUS57949</name>
</gene>
<organism evidence="1 2">
    <name type="scientific">Miscanthus lutarioriparius</name>
    <dbReference type="NCBI Taxonomy" id="422564"/>
    <lineage>
        <taxon>Eukaryota</taxon>
        <taxon>Viridiplantae</taxon>
        <taxon>Streptophyta</taxon>
        <taxon>Embryophyta</taxon>
        <taxon>Tracheophyta</taxon>
        <taxon>Spermatophyta</taxon>
        <taxon>Magnoliopsida</taxon>
        <taxon>Liliopsida</taxon>
        <taxon>Poales</taxon>
        <taxon>Poaceae</taxon>
        <taxon>PACMAD clade</taxon>
        <taxon>Panicoideae</taxon>
        <taxon>Andropogonodae</taxon>
        <taxon>Andropogoneae</taxon>
        <taxon>Saccharinae</taxon>
        <taxon>Miscanthus</taxon>
    </lineage>
</organism>